<reference evidence="1" key="1">
    <citation type="submission" date="2018-02" db="EMBL/GenBank/DDBJ databases">
        <title>Rhizophora mucronata_Transcriptome.</title>
        <authorList>
            <person name="Meera S.P."/>
            <person name="Sreeshan A."/>
            <person name="Augustine A."/>
        </authorList>
    </citation>
    <scope>NUCLEOTIDE SEQUENCE</scope>
    <source>
        <tissue evidence="1">Leaf</tissue>
    </source>
</reference>
<accession>A0A2P2QBI1</accession>
<name>A0A2P2QBI1_RHIMU</name>
<protein>
    <submittedName>
        <fullName evidence="1">Uncharacterized protein</fullName>
    </submittedName>
</protein>
<sequence>MNLFRSLLMQSKFKIFIFL</sequence>
<evidence type="ECO:0000313" key="1">
    <source>
        <dbReference type="EMBL" id="MBX64351.1"/>
    </source>
</evidence>
<dbReference type="AlphaFoldDB" id="A0A2P2QBI1"/>
<dbReference type="EMBL" id="GGEC01083867">
    <property type="protein sequence ID" value="MBX64351.1"/>
    <property type="molecule type" value="Transcribed_RNA"/>
</dbReference>
<organism evidence="1">
    <name type="scientific">Rhizophora mucronata</name>
    <name type="common">Asiatic mangrove</name>
    <dbReference type="NCBI Taxonomy" id="61149"/>
    <lineage>
        <taxon>Eukaryota</taxon>
        <taxon>Viridiplantae</taxon>
        <taxon>Streptophyta</taxon>
        <taxon>Embryophyta</taxon>
        <taxon>Tracheophyta</taxon>
        <taxon>Spermatophyta</taxon>
        <taxon>Magnoliopsida</taxon>
        <taxon>eudicotyledons</taxon>
        <taxon>Gunneridae</taxon>
        <taxon>Pentapetalae</taxon>
        <taxon>rosids</taxon>
        <taxon>fabids</taxon>
        <taxon>Malpighiales</taxon>
        <taxon>Rhizophoraceae</taxon>
        <taxon>Rhizophora</taxon>
    </lineage>
</organism>
<proteinExistence type="predicted"/>